<dbReference type="InterPro" id="IPR006059">
    <property type="entry name" value="SBP"/>
</dbReference>
<dbReference type="InterPro" id="IPR027020">
    <property type="entry name" value="YnjB"/>
</dbReference>
<dbReference type="RefSeq" id="WP_151149872.1">
    <property type="nucleotide sequence ID" value="NZ_WAIE01000001.1"/>
</dbReference>
<accession>A0A6N6N5J5</accession>
<evidence type="ECO:0000313" key="3">
    <source>
        <dbReference type="Proteomes" id="UP000438699"/>
    </source>
</evidence>
<keyword evidence="1" id="KW-0812">Transmembrane</keyword>
<dbReference type="OrthoDB" id="3239593at2"/>
<keyword evidence="1" id="KW-0472">Membrane</keyword>
<keyword evidence="1" id="KW-1133">Transmembrane helix</keyword>
<dbReference type="Pfam" id="PF13416">
    <property type="entry name" value="SBP_bac_8"/>
    <property type="match status" value="1"/>
</dbReference>
<keyword evidence="3" id="KW-1185">Reference proteome</keyword>
<sequence length="422" mass="47483">MKIFRTTHGGVFGGNGWIFISLTAVFLLFICLYGCFEERDSPGAALLSTGYTDIAEQAKGTIVHFYMDDSDSFANKWVDTVLCPFMKRRYDISVVRVPVVLDAFAREVVASRDRGDSHGSADLVGVYGRNFRNLKQAGALFGPYAEKLPNYLFFVNKDMAGIDFGMPVDGYETPFGMSRFVFEYDADRMNEPPRTMEQLRQWIKDNPGRFTYCAPPNPIGAAFIRQVLFAVSGGADQYYRIFDRKLLERNVPLLWDYLEDIRPFMWKKGNEYPESRAHMDGLFASGEIWLNMSYRPLHASSMVLAGEYPMSVRSYAMEDGALFHLHCVAIPFDAPNKGGAMVLANVLMSPEVQYSKLGPVLWGDLPGIDVSRLPGSICDRFSSVYLGRAAASHHDLAVAAIPEISAEYENDLEQGWKYHFEP</sequence>
<proteinExistence type="predicted"/>
<protein>
    <submittedName>
        <fullName evidence="2">ABC transporter substrate-binding protein</fullName>
    </submittedName>
</protein>
<dbReference type="PIRSF" id="PIRSF029172">
    <property type="entry name" value="UCP029172_ABC_sbc_YnjB"/>
    <property type="match status" value="1"/>
</dbReference>
<name>A0A6N6N5J5_9BACT</name>
<dbReference type="Proteomes" id="UP000438699">
    <property type="component" value="Unassembled WGS sequence"/>
</dbReference>
<dbReference type="Gene3D" id="3.40.190.10">
    <property type="entry name" value="Periplasmic binding protein-like II"/>
    <property type="match status" value="2"/>
</dbReference>
<comment type="caution">
    <text evidence="2">The sequence shown here is derived from an EMBL/GenBank/DDBJ whole genome shotgun (WGS) entry which is preliminary data.</text>
</comment>
<evidence type="ECO:0000313" key="2">
    <source>
        <dbReference type="EMBL" id="KAB1443500.1"/>
    </source>
</evidence>
<organism evidence="2 3">
    <name type="scientific">Pseudodesulfovibrio senegalensis</name>
    <dbReference type="NCBI Taxonomy" id="1721087"/>
    <lineage>
        <taxon>Bacteria</taxon>
        <taxon>Pseudomonadati</taxon>
        <taxon>Thermodesulfobacteriota</taxon>
        <taxon>Desulfovibrionia</taxon>
        <taxon>Desulfovibrionales</taxon>
        <taxon>Desulfovibrionaceae</taxon>
    </lineage>
</organism>
<reference evidence="2 3" key="1">
    <citation type="journal article" date="2017" name="Int. J. Syst. Evol. Microbiol.">
        <title>Desulfovibrio senegalensis sp. nov., a mesophilic sulfate reducer isolated from marine sediment.</title>
        <authorList>
            <person name="Thioye A."/>
            <person name="Gam Z.B.A."/>
            <person name="Mbengue M."/>
            <person name="Cayol J.L."/>
            <person name="Joseph-Bartoli M."/>
            <person name="Toure-Kane C."/>
            <person name="Labat M."/>
        </authorList>
    </citation>
    <scope>NUCLEOTIDE SEQUENCE [LARGE SCALE GENOMIC DNA]</scope>
    <source>
        <strain evidence="2 3">DSM 101509</strain>
    </source>
</reference>
<dbReference type="SUPFAM" id="SSF53850">
    <property type="entry name" value="Periplasmic binding protein-like II"/>
    <property type="match status" value="1"/>
</dbReference>
<dbReference type="AlphaFoldDB" id="A0A6N6N5J5"/>
<feature type="transmembrane region" description="Helical" evidence="1">
    <location>
        <begin position="16"/>
        <end position="36"/>
    </location>
</feature>
<dbReference type="PANTHER" id="PTHR42779">
    <property type="entry name" value="PROTEIN YNJB"/>
    <property type="match status" value="1"/>
</dbReference>
<evidence type="ECO:0000256" key="1">
    <source>
        <dbReference type="SAM" id="Phobius"/>
    </source>
</evidence>
<gene>
    <name evidence="2" type="ORF">F8A88_04435</name>
</gene>
<dbReference type="PANTHER" id="PTHR42779:SF1">
    <property type="entry name" value="PROTEIN YNJB"/>
    <property type="match status" value="1"/>
</dbReference>
<dbReference type="EMBL" id="WAIE01000001">
    <property type="protein sequence ID" value="KAB1443500.1"/>
    <property type="molecule type" value="Genomic_DNA"/>
</dbReference>
<dbReference type="NCBIfam" id="NF008633">
    <property type="entry name" value="PRK11622.1"/>
    <property type="match status" value="1"/>
</dbReference>